<sequence>MNFCLLESPPRYHDTTEIKRCLQLSLVFTAQVSASLVQVPHPSKCLPAAFNLSRWPKSSQRRSLTYPNGSAVSVSLPFESWSSARVLAQIAFILLDEVMDYRTVVWDGAGLNSAQPVNYAAGCKDPDSTTCTVSNIQDPFLHITLETWSFGIRRVFTLPRDVQPTLISVLDYSTIDSLFIWNSVLQAGKQDGIDLNYYQLYDAKYFVQSKYFDSWQQLLSLIPPGTIETCSELDAGTYANTREVETYVNVTGNNDTACLDDKVWFSPACLMLNDTSLCIPLVAQYSVYLYMQLTYWLDFPVAMVKMRDGKQKFDDAYYKVVKSGKFLFGWYQPDDNLLGIKDDFPVSLMLPPYNALEQLHGVYKTGNEFIKPRNYVWRKLPSVDPHVTFLATSLNLYDEDMNSLMAESGKMKNVTSDVYLSSWHVACNWVKQSPAVWEQWIPAICAPGQTADPTLSNCVACPAGFYCEGGIQLAQACPKGAFCPANSSAPQTCPSGLQTTRDKMTKESDCSDCTGDNYLINGKCMSLSVLVISIFLPLAVFLLSSAKIMRVLQEYYLPQDEKLLMSTMEELRSQLLINKKYGFYLSNESVEIWVDKQSITCIQSDAMEAACRLALFQEDFDLFFFDNFCATLCQVERYNSQEEEGEISLQQEKLREWLMSMALVLLDRNSPDQRIQTEDRGGPGSTAAGALYFAQDVTETATVASVSDEEPGARRFRFFLDKFIRAKVWMEDQELFERLREACRENVEAMRADCEARFSQLINSPSGSRLEQLSWDKEDKQIFSSPNPSSERGRTLSSSSMELNMWDKYSSGFMEGGNKKTLHLLRQDSYQVRAIEVDEASRMESRISFNKLAESGEVSCVREDVFISQLQQLASRLNSAFHKAILDIILKHCRTQISSGVTSSALLQRRSSQIFSCQMLHRQGEIAAVFPSCKTVKSMTEKLKDFGPPHPAAVWPLTANVLDPVRMCIICQDAADMLEVVSWLEEHQRQHSDLKICEIVNGFGKEEGGARWRGLKVLVLFEDRGGGGGGGGEGGGGGGVGCPGRGGGGGGGGGRIIGEVQLQDKELFALNSRMCRLATMIRSPTMEEYLKTLEAVEEQ</sequence>
<dbReference type="SUPFAM" id="SSF57184">
    <property type="entry name" value="Growth factor receptor domain"/>
    <property type="match status" value="1"/>
</dbReference>
<reference evidence="1 3" key="1">
    <citation type="journal article" date="2012" name="Nature">
        <title>Algal genomes reveal evolutionary mosaicism and the fate of nucleomorphs.</title>
        <authorList>
            <consortium name="DOE Joint Genome Institute"/>
            <person name="Curtis B.A."/>
            <person name="Tanifuji G."/>
            <person name="Burki F."/>
            <person name="Gruber A."/>
            <person name="Irimia M."/>
            <person name="Maruyama S."/>
            <person name="Arias M.C."/>
            <person name="Ball S.G."/>
            <person name="Gile G.H."/>
            <person name="Hirakawa Y."/>
            <person name="Hopkins J.F."/>
            <person name="Kuo A."/>
            <person name="Rensing S.A."/>
            <person name="Schmutz J."/>
            <person name="Symeonidi A."/>
            <person name="Elias M."/>
            <person name="Eveleigh R.J."/>
            <person name="Herman E.K."/>
            <person name="Klute M.J."/>
            <person name="Nakayama T."/>
            <person name="Obornik M."/>
            <person name="Reyes-Prieto A."/>
            <person name="Armbrust E.V."/>
            <person name="Aves S.J."/>
            <person name="Beiko R.G."/>
            <person name="Coutinho P."/>
            <person name="Dacks J.B."/>
            <person name="Durnford D.G."/>
            <person name="Fast N.M."/>
            <person name="Green B.R."/>
            <person name="Grisdale C.J."/>
            <person name="Hempel F."/>
            <person name="Henrissat B."/>
            <person name="Hoppner M.P."/>
            <person name="Ishida K."/>
            <person name="Kim E."/>
            <person name="Koreny L."/>
            <person name="Kroth P.G."/>
            <person name="Liu Y."/>
            <person name="Malik S.B."/>
            <person name="Maier U.G."/>
            <person name="McRose D."/>
            <person name="Mock T."/>
            <person name="Neilson J.A."/>
            <person name="Onodera N.T."/>
            <person name="Poole A.M."/>
            <person name="Pritham E.J."/>
            <person name="Richards T.A."/>
            <person name="Rocap G."/>
            <person name="Roy S.W."/>
            <person name="Sarai C."/>
            <person name="Schaack S."/>
            <person name="Shirato S."/>
            <person name="Slamovits C.H."/>
            <person name="Spencer D.F."/>
            <person name="Suzuki S."/>
            <person name="Worden A.Z."/>
            <person name="Zauner S."/>
            <person name="Barry K."/>
            <person name="Bell C."/>
            <person name="Bharti A.K."/>
            <person name="Crow J.A."/>
            <person name="Grimwood J."/>
            <person name="Kramer R."/>
            <person name="Lindquist E."/>
            <person name="Lucas S."/>
            <person name="Salamov A."/>
            <person name="McFadden G.I."/>
            <person name="Lane C.E."/>
            <person name="Keeling P.J."/>
            <person name="Gray M.W."/>
            <person name="Grigoriev I.V."/>
            <person name="Archibald J.M."/>
        </authorList>
    </citation>
    <scope>NUCLEOTIDE SEQUENCE</scope>
    <source>
        <strain evidence="1 3">CCMP2712</strain>
    </source>
</reference>
<name>L1IZ78_GUITC</name>
<protein>
    <recommendedName>
        <fullName evidence="4">TNFR-Cys domain-containing protein</fullName>
    </recommendedName>
</protein>
<evidence type="ECO:0008006" key="4">
    <source>
        <dbReference type="Google" id="ProtNLM"/>
    </source>
</evidence>
<dbReference type="KEGG" id="gtt:GUITHDRAFT_112591"/>
<dbReference type="RefSeq" id="XP_005828357.1">
    <property type="nucleotide sequence ID" value="XM_005828300.1"/>
</dbReference>
<accession>L1IZ78</accession>
<dbReference type="AlphaFoldDB" id="L1IZ78"/>
<gene>
    <name evidence="1" type="ORF">GUITHDRAFT_112591</name>
</gene>
<dbReference type="SMART" id="SM01411">
    <property type="entry name" value="Ephrin_rec_like"/>
    <property type="match status" value="1"/>
</dbReference>
<organism evidence="1">
    <name type="scientific">Guillardia theta (strain CCMP2712)</name>
    <name type="common">Cryptophyte</name>
    <dbReference type="NCBI Taxonomy" id="905079"/>
    <lineage>
        <taxon>Eukaryota</taxon>
        <taxon>Cryptophyceae</taxon>
        <taxon>Pyrenomonadales</taxon>
        <taxon>Geminigeraceae</taxon>
        <taxon>Guillardia</taxon>
    </lineage>
</organism>
<dbReference type="GeneID" id="17298015"/>
<reference evidence="2" key="3">
    <citation type="submission" date="2015-06" db="UniProtKB">
        <authorList>
            <consortium name="EnsemblProtists"/>
        </authorList>
    </citation>
    <scope>IDENTIFICATION</scope>
</reference>
<proteinExistence type="predicted"/>
<dbReference type="OrthoDB" id="417871at2759"/>
<dbReference type="PaxDb" id="55529-EKX41377"/>
<dbReference type="STRING" id="905079.L1IZ78"/>
<evidence type="ECO:0000313" key="2">
    <source>
        <dbReference type="EnsemblProtists" id="EKX41377"/>
    </source>
</evidence>
<evidence type="ECO:0000313" key="1">
    <source>
        <dbReference type="EMBL" id="EKX41377.1"/>
    </source>
</evidence>
<reference evidence="3" key="2">
    <citation type="submission" date="2012-11" db="EMBL/GenBank/DDBJ databases">
        <authorList>
            <person name="Kuo A."/>
            <person name="Curtis B.A."/>
            <person name="Tanifuji G."/>
            <person name="Burki F."/>
            <person name="Gruber A."/>
            <person name="Irimia M."/>
            <person name="Maruyama S."/>
            <person name="Arias M.C."/>
            <person name="Ball S.G."/>
            <person name="Gile G.H."/>
            <person name="Hirakawa Y."/>
            <person name="Hopkins J.F."/>
            <person name="Rensing S.A."/>
            <person name="Schmutz J."/>
            <person name="Symeonidi A."/>
            <person name="Elias M."/>
            <person name="Eveleigh R.J."/>
            <person name="Herman E.K."/>
            <person name="Klute M.J."/>
            <person name="Nakayama T."/>
            <person name="Obornik M."/>
            <person name="Reyes-Prieto A."/>
            <person name="Armbrust E.V."/>
            <person name="Aves S.J."/>
            <person name="Beiko R.G."/>
            <person name="Coutinho P."/>
            <person name="Dacks J.B."/>
            <person name="Durnford D.G."/>
            <person name="Fast N.M."/>
            <person name="Green B.R."/>
            <person name="Grisdale C."/>
            <person name="Hempe F."/>
            <person name="Henrissat B."/>
            <person name="Hoppner M.P."/>
            <person name="Ishida K.-I."/>
            <person name="Kim E."/>
            <person name="Koreny L."/>
            <person name="Kroth P.G."/>
            <person name="Liu Y."/>
            <person name="Malik S.-B."/>
            <person name="Maier U.G."/>
            <person name="McRose D."/>
            <person name="Mock T."/>
            <person name="Neilson J.A."/>
            <person name="Onodera N.T."/>
            <person name="Poole A.M."/>
            <person name="Pritham E.J."/>
            <person name="Richards T.A."/>
            <person name="Rocap G."/>
            <person name="Roy S.W."/>
            <person name="Sarai C."/>
            <person name="Schaack S."/>
            <person name="Shirato S."/>
            <person name="Slamovits C.H."/>
            <person name="Spencer D.F."/>
            <person name="Suzuki S."/>
            <person name="Worden A.Z."/>
            <person name="Zauner S."/>
            <person name="Barry K."/>
            <person name="Bell C."/>
            <person name="Bharti A.K."/>
            <person name="Crow J.A."/>
            <person name="Grimwood J."/>
            <person name="Kramer R."/>
            <person name="Lindquist E."/>
            <person name="Lucas S."/>
            <person name="Salamov A."/>
            <person name="McFadden G.I."/>
            <person name="Lane C.E."/>
            <person name="Keeling P.J."/>
            <person name="Gray M.W."/>
            <person name="Grigoriev I.V."/>
            <person name="Archibald J.M."/>
        </authorList>
    </citation>
    <scope>NUCLEOTIDE SEQUENCE</scope>
    <source>
        <strain evidence="3">CCMP2712</strain>
    </source>
</reference>
<dbReference type="eggNOG" id="ENOG502SSIH">
    <property type="taxonomic scope" value="Eukaryota"/>
</dbReference>
<dbReference type="EMBL" id="JH993024">
    <property type="protein sequence ID" value="EKX41377.1"/>
    <property type="molecule type" value="Genomic_DNA"/>
</dbReference>
<keyword evidence="3" id="KW-1185">Reference proteome</keyword>
<dbReference type="InterPro" id="IPR009030">
    <property type="entry name" value="Growth_fac_rcpt_cys_sf"/>
</dbReference>
<evidence type="ECO:0000313" key="3">
    <source>
        <dbReference type="Proteomes" id="UP000011087"/>
    </source>
</evidence>
<dbReference type="Proteomes" id="UP000011087">
    <property type="component" value="Unassembled WGS sequence"/>
</dbReference>
<dbReference type="EnsemblProtists" id="EKX41377">
    <property type="protein sequence ID" value="EKX41377"/>
    <property type="gene ID" value="GUITHDRAFT_112591"/>
</dbReference>
<dbReference type="HOGENOM" id="CLU_280978_0_0_1"/>